<proteinExistence type="predicted"/>
<evidence type="ECO:0000313" key="2">
    <source>
        <dbReference type="Proteomes" id="UP000316968"/>
    </source>
</evidence>
<dbReference type="KEGG" id="saca:FFV09_05510"/>
<evidence type="ECO:0000313" key="1">
    <source>
        <dbReference type="EMBL" id="QDH20366.1"/>
    </source>
</evidence>
<dbReference type="AlphaFoldDB" id="A0A4Y6UVE5"/>
<dbReference type="Proteomes" id="UP000316968">
    <property type="component" value="Chromosome"/>
</dbReference>
<dbReference type="SUPFAM" id="SSF81301">
    <property type="entry name" value="Nucleotidyltransferase"/>
    <property type="match status" value="1"/>
</dbReference>
<name>A0A4Y6UVE5_SACBS</name>
<reference evidence="1 2" key="1">
    <citation type="submission" date="2019-06" db="EMBL/GenBank/DDBJ databases">
        <title>Saccharibacillus brassicae sp. nov., an endophytic bacterium isolated from Chinese cabbage seeds (Brassica pekinensis).</title>
        <authorList>
            <person name="Jiang L."/>
            <person name="Lee J."/>
            <person name="Kim S.W."/>
        </authorList>
    </citation>
    <scope>NUCLEOTIDE SEQUENCE [LARGE SCALE GENOMIC DNA]</scope>
    <source>
        <strain evidence="2">KCTC 43072 / ATSA2</strain>
    </source>
</reference>
<keyword evidence="2" id="KW-1185">Reference proteome</keyword>
<protein>
    <recommendedName>
        <fullName evidence="3">Nucleotidyltransferase family protein</fullName>
    </recommendedName>
</protein>
<organism evidence="1 2">
    <name type="scientific">Saccharibacillus brassicae</name>
    <dbReference type="NCBI Taxonomy" id="2583377"/>
    <lineage>
        <taxon>Bacteria</taxon>
        <taxon>Bacillati</taxon>
        <taxon>Bacillota</taxon>
        <taxon>Bacilli</taxon>
        <taxon>Bacillales</taxon>
        <taxon>Paenibacillaceae</taxon>
        <taxon>Saccharibacillus</taxon>
    </lineage>
</organism>
<accession>A0A4Y6UVE5</accession>
<dbReference type="RefSeq" id="WP_141446816.1">
    <property type="nucleotide sequence ID" value="NZ_CP041217.1"/>
</dbReference>
<dbReference type="EMBL" id="CP041217">
    <property type="protein sequence ID" value="QDH20366.1"/>
    <property type="molecule type" value="Genomic_DNA"/>
</dbReference>
<evidence type="ECO:0008006" key="3">
    <source>
        <dbReference type="Google" id="ProtNLM"/>
    </source>
</evidence>
<dbReference type="Gene3D" id="3.30.460.40">
    <property type="match status" value="1"/>
</dbReference>
<gene>
    <name evidence="1" type="ORF">FFV09_05510</name>
</gene>
<dbReference type="InterPro" id="IPR043519">
    <property type="entry name" value="NT_sf"/>
</dbReference>
<sequence>MNLMHVLAEVAGTINQTGIPYVIGGSAATVINGCTSIQPNDIDVILKNAPDVEKVVCLFEAFLPESQVVEHTEVSKWRSTPSQPVLTFADHANYKWTFARFVIRGVKVEIGSIEPTPDFEYVPATGIWESGPSVWPYIKRVVVEGTAIPVLPLEIQLETNMNRGLEDRIANIIEVFRSEGYDSELLRFSLGKENYLNVKERV</sequence>
<dbReference type="OrthoDB" id="3362681at2"/>